<proteinExistence type="predicted"/>
<evidence type="ECO:0000256" key="1">
    <source>
        <dbReference type="SAM" id="MobiDB-lite"/>
    </source>
</evidence>
<evidence type="ECO:0000313" key="2">
    <source>
        <dbReference type="EMBL" id="MFB9779646.1"/>
    </source>
</evidence>
<accession>A0ABV5XB59</accession>
<evidence type="ECO:0000313" key="3">
    <source>
        <dbReference type="Proteomes" id="UP001589587"/>
    </source>
</evidence>
<protein>
    <recommendedName>
        <fullName evidence="4">PD-(D/E)XK endonuclease-like domain-containing protein</fullName>
    </recommendedName>
</protein>
<dbReference type="EMBL" id="JBHMAS010000009">
    <property type="protein sequence ID" value="MFB9779646.1"/>
    <property type="molecule type" value="Genomic_DNA"/>
</dbReference>
<feature type="region of interest" description="Disordered" evidence="1">
    <location>
        <begin position="1"/>
        <end position="33"/>
    </location>
</feature>
<keyword evidence="3" id="KW-1185">Reference proteome</keyword>
<dbReference type="RefSeq" id="WP_311052023.1">
    <property type="nucleotide sequence ID" value="NZ_JBHMAS010000009.1"/>
</dbReference>
<name>A0ABV5XB59_9NOCA</name>
<reference evidence="2 3" key="1">
    <citation type="submission" date="2024-09" db="EMBL/GenBank/DDBJ databases">
        <authorList>
            <person name="Sun Q."/>
            <person name="Mori K."/>
        </authorList>
    </citation>
    <scope>NUCLEOTIDE SEQUENCE [LARGE SCALE GENOMIC DNA]</scope>
    <source>
        <strain evidence="2 3">JCM 11411</strain>
    </source>
</reference>
<sequence>MSSRSAKRLAAPTSGPVQKGGRGTDPGADLERRVGRTEFNDGALVRLRVPIRVDADSGRDVLTDIDVLAVDVDGRLRISRSILECKSGKGQSGEPDRLLWLAGLQQFLGFERAVLVRQTASRRGRGLARPLGLRTLDVATLAGREAAHAWLPARFGHLEGDECAAAELRTDTQLKG</sequence>
<dbReference type="Proteomes" id="UP001589587">
    <property type="component" value="Unassembled WGS sequence"/>
</dbReference>
<evidence type="ECO:0008006" key="4">
    <source>
        <dbReference type="Google" id="ProtNLM"/>
    </source>
</evidence>
<gene>
    <name evidence="2" type="ORF">ACFFQ6_08125</name>
</gene>
<organism evidence="2 3">
    <name type="scientific">Rhodococcus baikonurensis</name>
    <dbReference type="NCBI Taxonomy" id="172041"/>
    <lineage>
        <taxon>Bacteria</taxon>
        <taxon>Bacillati</taxon>
        <taxon>Actinomycetota</taxon>
        <taxon>Actinomycetes</taxon>
        <taxon>Mycobacteriales</taxon>
        <taxon>Nocardiaceae</taxon>
        <taxon>Rhodococcus</taxon>
        <taxon>Rhodococcus erythropolis group</taxon>
    </lineage>
</organism>
<comment type="caution">
    <text evidence="2">The sequence shown here is derived from an EMBL/GenBank/DDBJ whole genome shotgun (WGS) entry which is preliminary data.</text>
</comment>